<dbReference type="InterPro" id="IPR047640">
    <property type="entry name" value="RpiR-like"/>
</dbReference>
<evidence type="ECO:0000313" key="2">
    <source>
        <dbReference type="EMBL" id="GAA5113593.1"/>
    </source>
</evidence>
<gene>
    <name evidence="2" type="ORF">GCM10023320_09440</name>
</gene>
<comment type="caution">
    <text evidence="2">The sequence shown here is derived from an EMBL/GenBank/DDBJ whole genome shotgun (WGS) entry which is preliminary data.</text>
</comment>
<organism evidence="2 3">
    <name type="scientific">Pseudonocardia adelaidensis</name>
    <dbReference type="NCBI Taxonomy" id="648754"/>
    <lineage>
        <taxon>Bacteria</taxon>
        <taxon>Bacillati</taxon>
        <taxon>Actinomycetota</taxon>
        <taxon>Actinomycetes</taxon>
        <taxon>Pseudonocardiales</taxon>
        <taxon>Pseudonocardiaceae</taxon>
        <taxon>Pseudonocardia</taxon>
    </lineage>
</organism>
<protein>
    <recommendedName>
        <fullName evidence="1">SIS domain-containing protein</fullName>
    </recommendedName>
</protein>
<keyword evidence="3" id="KW-1185">Reference proteome</keyword>
<dbReference type="CDD" id="cd05013">
    <property type="entry name" value="SIS_RpiR"/>
    <property type="match status" value="1"/>
</dbReference>
<dbReference type="InterPro" id="IPR035472">
    <property type="entry name" value="RpiR-like_SIS"/>
</dbReference>
<dbReference type="EMBL" id="BAABJO010000003">
    <property type="protein sequence ID" value="GAA5113593.1"/>
    <property type="molecule type" value="Genomic_DNA"/>
</dbReference>
<dbReference type="InterPro" id="IPR046348">
    <property type="entry name" value="SIS_dom_sf"/>
</dbReference>
<reference evidence="3" key="1">
    <citation type="journal article" date="2019" name="Int. J. Syst. Evol. Microbiol.">
        <title>The Global Catalogue of Microorganisms (GCM) 10K type strain sequencing project: providing services to taxonomists for standard genome sequencing and annotation.</title>
        <authorList>
            <consortium name="The Broad Institute Genomics Platform"/>
            <consortium name="The Broad Institute Genome Sequencing Center for Infectious Disease"/>
            <person name="Wu L."/>
            <person name="Ma J."/>
        </authorList>
    </citation>
    <scope>NUCLEOTIDE SEQUENCE [LARGE SCALE GENOMIC DNA]</scope>
    <source>
        <strain evidence="3">JCM 18302</strain>
    </source>
</reference>
<dbReference type="PANTHER" id="PTHR30514:SF18">
    <property type="entry name" value="RPIR-FAMILY TRANSCRIPTIONAL REGULATOR"/>
    <property type="match status" value="1"/>
</dbReference>
<dbReference type="InterPro" id="IPR001347">
    <property type="entry name" value="SIS_dom"/>
</dbReference>
<name>A0ABP9NB31_9PSEU</name>
<accession>A0ABP9NB31</accession>
<dbReference type="PANTHER" id="PTHR30514">
    <property type="entry name" value="GLUCOKINASE"/>
    <property type="match status" value="1"/>
</dbReference>
<evidence type="ECO:0000313" key="3">
    <source>
        <dbReference type="Proteomes" id="UP001500804"/>
    </source>
</evidence>
<dbReference type="SUPFAM" id="SSF53697">
    <property type="entry name" value="SIS domain"/>
    <property type="match status" value="1"/>
</dbReference>
<sequence>MLDTRRGDVAVVFDYRRYQRDVVELAEQLHERGAVIVLFTDRWLSPVARFAEAVLAADVAGPSPFDSLVPAMALVEALVAAAVDRLGSAGEDRVRLFGELADRVVEGLPEQVNR</sequence>
<dbReference type="Gene3D" id="3.40.50.10490">
    <property type="entry name" value="Glucose-6-phosphate isomerase like protein, domain 1"/>
    <property type="match status" value="1"/>
</dbReference>
<dbReference type="Pfam" id="PF01380">
    <property type="entry name" value="SIS"/>
    <property type="match status" value="1"/>
</dbReference>
<dbReference type="Proteomes" id="UP001500804">
    <property type="component" value="Unassembled WGS sequence"/>
</dbReference>
<proteinExistence type="predicted"/>
<evidence type="ECO:0000259" key="1">
    <source>
        <dbReference type="Pfam" id="PF01380"/>
    </source>
</evidence>
<feature type="domain" description="SIS" evidence="1">
    <location>
        <begin position="3"/>
        <end position="80"/>
    </location>
</feature>